<gene>
    <name evidence="1" type="ORF">HMPREF9423_0671</name>
</gene>
<evidence type="ECO:0000313" key="1">
    <source>
        <dbReference type="EMBL" id="EFX37027.1"/>
    </source>
</evidence>
<dbReference type="HOGENOM" id="CLU_2208571_0_0_9"/>
<name>E8JZK8_9STRE</name>
<organism evidence="1 2">
    <name type="scientific">Streptococcus infantis ATCC 700779</name>
    <dbReference type="NCBI Taxonomy" id="889204"/>
    <lineage>
        <taxon>Bacteria</taxon>
        <taxon>Bacillati</taxon>
        <taxon>Bacillota</taxon>
        <taxon>Bacilli</taxon>
        <taxon>Lactobacillales</taxon>
        <taxon>Streptococcaceae</taxon>
        <taxon>Streptococcus</taxon>
    </lineage>
</organism>
<sequence length="107" mass="11562">MNQDPIGLDGGDNLYLFAFNSQIWVDALGLPKAPWGKGSFDSWFDSANVADIRKVMADPNTKNATPNALRNGGGFHEWFPVSMADKAKKLGFTASELKGLTTPTSDV</sequence>
<comment type="caution">
    <text evidence="1">The sequence shown here is derived from an EMBL/GenBank/DDBJ whole genome shotgun (WGS) entry which is preliminary data.</text>
</comment>
<protein>
    <submittedName>
        <fullName evidence="1">Uncharacterized protein</fullName>
    </submittedName>
</protein>
<dbReference type="AlphaFoldDB" id="E8JZK8"/>
<evidence type="ECO:0000313" key="2">
    <source>
        <dbReference type="Proteomes" id="UP000002815"/>
    </source>
</evidence>
<accession>E8JZK8</accession>
<dbReference type="Proteomes" id="UP000002815">
    <property type="component" value="Unassembled WGS sequence"/>
</dbReference>
<proteinExistence type="predicted"/>
<reference evidence="1 2" key="1">
    <citation type="submission" date="2010-12" db="EMBL/GenBank/DDBJ databases">
        <authorList>
            <person name="Muzny D."/>
            <person name="Qin X."/>
            <person name="Deng J."/>
            <person name="Jiang H."/>
            <person name="Liu Y."/>
            <person name="Qu J."/>
            <person name="Song X.-Z."/>
            <person name="Zhang L."/>
            <person name="Thornton R."/>
            <person name="Coyle M."/>
            <person name="Francisco L."/>
            <person name="Jackson L."/>
            <person name="Javaid M."/>
            <person name="Korchina V."/>
            <person name="Kovar C."/>
            <person name="Mata R."/>
            <person name="Mathew T."/>
            <person name="Ngo R."/>
            <person name="Nguyen L."/>
            <person name="Nguyen N."/>
            <person name="Okwuonu G."/>
            <person name="Ongeri F."/>
            <person name="Pham C."/>
            <person name="Simmons D."/>
            <person name="Wilczek-Boney K."/>
            <person name="Hale W."/>
            <person name="Jakkamsetti A."/>
            <person name="Pham P."/>
            <person name="Ruth R."/>
            <person name="San Lucas F."/>
            <person name="Warren J."/>
            <person name="Zhang J."/>
            <person name="Zhao Z."/>
            <person name="Zhou C."/>
            <person name="Zhu D."/>
            <person name="Lee S."/>
            <person name="Bess C."/>
            <person name="Blankenburg K."/>
            <person name="Forbes L."/>
            <person name="Fu Q."/>
            <person name="Gubbala S."/>
            <person name="Hirani K."/>
            <person name="Jayaseelan J.C."/>
            <person name="Lara F."/>
            <person name="Munidasa M."/>
            <person name="Palculict T."/>
            <person name="Patil S."/>
            <person name="Pu L.-L."/>
            <person name="Saada N."/>
            <person name="Tang L."/>
            <person name="Weissenberger G."/>
            <person name="Zhu Y."/>
            <person name="Hemphill L."/>
            <person name="Shang Y."/>
            <person name="Youmans B."/>
            <person name="Ayvaz T."/>
            <person name="Ross M."/>
            <person name="Santibanez J."/>
            <person name="Aqrawi P."/>
            <person name="Gross S."/>
            <person name="Joshi V."/>
            <person name="Fowler G."/>
            <person name="Nazareth L."/>
            <person name="Reid J."/>
            <person name="Worley K."/>
            <person name="Petrosino J."/>
            <person name="Highlander S."/>
            <person name="Gibbs R."/>
        </authorList>
    </citation>
    <scope>NUCLEOTIDE SEQUENCE [LARGE SCALE GENOMIC DNA]</scope>
    <source>
        <strain evidence="1 2">ATCC 700779</strain>
    </source>
</reference>
<dbReference type="EMBL" id="AEVD01000005">
    <property type="protein sequence ID" value="EFX37027.1"/>
    <property type="molecule type" value="Genomic_DNA"/>
</dbReference>
<keyword evidence="2" id="KW-1185">Reference proteome</keyword>